<protein>
    <submittedName>
        <fullName evidence="1">T6SS protein Cts1T</fullName>
    </submittedName>
</protein>
<dbReference type="EMBL" id="JALHAP010000081">
    <property type="protein sequence ID" value="MCT4703384.1"/>
    <property type="molecule type" value="Genomic_DNA"/>
</dbReference>
<dbReference type="Proteomes" id="UP001150641">
    <property type="component" value="Unassembled WGS sequence"/>
</dbReference>
<organism evidence="1 2">
    <name type="scientific">Dryocola boscaweniae</name>
    <dbReference type="NCBI Taxonomy" id="2925397"/>
    <lineage>
        <taxon>Bacteria</taxon>
        <taxon>Pseudomonadati</taxon>
        <taxon>Pseudomonadota</taxon>
        <taxon>Gammaproteobacteria</taxon>
        <taxon>Enterobacterales</taxon>
        <taxon>Enterobacteriaceae</taxon>
        <taxon>Dryocola</taxon>
    </lineage>
</organism>
<gene>
    <name evidence="1" type="ORF">MUA00_16520</name>
</gene>
<keyword evidence="2" id="KW-1185">Reference proteome</keyword>
<reference evidence="1" key="1">
    <citation type="submission" date="2022-03" db="EMBL/GenBank/DDBJ databases">
        <title>Proposal of a novel genus Dryocolo and two novel species.</title>
        <authorList>
            <person name="Maddock D.W."/>
            <person name="Brady C.L."/>
            <person name="Denman S."/>
            <person name="Arnold D."/>
        </authorList>
    </citation>
    <scope>NUCLEOTIDE SEQUENCE</scope>
    <source>
        <strain evidence="1">H6W4</strain>
    </source>
</reference>
<proteinExistence type="predicted"/>
<dbReference type="AlphaFoldDB" id="A0A9X3AC94"/>
<dbReference type="RefSeq" id="WP_271124116.1">
    <property type="nucleotide sequence ID" value="NZ_JALHAN010000068.1"/>
</dbReference>
<sequence length="229" mass="27132">MSLRLYLLVDDSRAGLFKTGSKRRREVYSLVTQKILKNMDSSMPDDYLPESYPWCFVISFGALRGKCYAGAFMVHRNSQGEKSLIVVYSERSYQWLKKNMRTEFPLTFWMARILNNTQKSDFTQHNWKPLRQWLKALKRAYSPFWESFALTPAYRFKNHSQALLREGSQEDYCIRNSDGVEVMPWTNWPDCLQQEAGIWIWRQSRHRKILDSQRIPLRRAEAEPPAASF</sequence>
<name>A0A9X3AC94_9ENTR</name>
<evidence type="ECO:0000313" key="2">
    <source>
        <dbReference type="Proteomes" id="UP001150641"/>
    </source>
</evidence>
<accession>A0A9X3AC94</accession>
<comment type="caution">
    <text evidence="1">The sequence shown here is derived from an EMBL/GenBank/DDBJ whole genome shotgun (WGS) entry which is preliminary data.</text>
</comment>
<evidence type="ECO:0000313" key="1">
    <source>
        <dbReference type="EMBL" id="MCT4703384.1"/>
    </source>
</evidence>